<keyword evidence="4" id="KW-0560">Oxidoreductase</keyword>
<dbReference type="OrthoDB" id="9803125at2"/>
<dbReference type="eggNOG" id="COG0605">
    <property type="taxonomic scope" value="Bacteria"/>
</dbReference>
<dbReference type="InterPro" id="IPR036324">
    <property type="entry name" value="Mn/Fe_SOD_N_sf"/>
</dbReference>
<feature type="binding site" evidence="5">
    <location>
        <position position="23"/>
    </location>
    <ligand>
        <name>Mn(2+)</name>
        <dbReference type="ChEBI" id="CHEBI:29035"/>
    </ligand>
</feature>
<dbReference type="GeneID" id="44999036"/>
<dbReference type="InterPro" id="IPR001189">
    <property type="entry name" value="Mn/Fe_SOD"/>
</dbReference>
<feature type="binding site" evidence="5">
    <location>
        <position position="158"/>
    </location>
    <ligand>
        <name>Mn(2+)</name>
        <dbReference type="ChEBI" id="CHEBI:29035"/>
    </ligand>
</feature>
<dbReference type="SUPFAM" id="SSF46609">
    <property type="entry name" value="Fe,Mn superoxide dismutase (SOD), N-terminal domain"/>
    <property type="match status" value="1"/>
</dbReference>
<feature type="binding site" evidence="5">
    <location>
        <position position="154"/>
    </location>
    <ligand>
        <name>Mn(2+)</name>
        <dbReference type="ChEBI" id="CHEBI:29035"/>
    </ligand>
</feature>
<dbReference type="PATRIC" id="fig|272562.8.peg.2756"/>
<dbReference type="HOGENOM" id="CLU_031625_2_2_9"/>
<evidence type="ECO:0000256" key="1">
    <source>
        <dbReference type="ARBA" id="ARBA00008714"/>
    </source>
</evidence>
<dbReference type="EMBL" id="AE001437">
    <property type="protein sequence ID" value="AAK80516.1"/>
    <property type="molecule type" value="Genomic_DNA"/>
</dbReference>
<dbReference type="InterPro" id="IPR019832">
    <property type="entry name" value="Mn/Fe_SOD_C"/>
</dbReference>
<dbReference type="Gene3D" id="3.55.40.20">
    <property type="entry name" value="Iron/manganese superoxide dismutase, C-terminal domain"/>
    <property type="match status" value="1"/>
</dbReference>
<dbReference type="PANTHER" id="PTHR11404:SF6">
    <property type="entry name" value="SUPEROXIDE DISMUTASE [MN], MITOCHONDRIAL"/>
    <property type="match status" value="1"/>
</dbReference>
<protein>
    <recommendedName>
        <fullName evidence="2">superoxide dismutase</fullName>
        <ecNumber evidence="2">1.15.1.1</ecNumber>
    </recommendedName>
</protein>
<feature type="domain" description="Manganese/iron superoxide dismutase C-terminal" evidence="6">
    <location>
        <begin position="89"/>
        <end position="186"/>
    </location>
</feature>
<proteinExistence type="inferred from homology"/>
<dbReference type="InterPro" id="IPR050265">
    <property type="entry name" value="Fe/Mn_Superoxide_Dismutase"/>
</dbReference>
<dbReference type="GO" id="GO:0004784">
    <property type="term" value="F:superoxide dismutase activity"/>
    <property type="evidence" value="ECO:0007669"/>
    <property type="project" value="UniProtKB-EC"/>
</dbReference>
<dbReference type="EC" id="1.15.1.1" evidence="2"/>
<comment type="similarity">
    <text evidence="1">Belongs to the iron/manganese superoxide dismutase family.</text>
</comment>
<evidence type="ECO:0000256" key="2">
    <source>
        <dbReference type="ARBA" id="ARBA00012682"/>
    </source>
</evidence>
<organism evidence="7 8">
    <name type="scientific">Clostridium acetobutylicum (strain ATCC 824 / DSM 792 / JCM 1419 / IAM 19013 / LMG 5710 / NBRC 13948 / NRRL B-527 / VKM B-1787 / 2291 / W)</name>
    <dbReference type="NCBI Taxonomy" id="272562"/>
    <lineage>
        <taxon>Bacteria</taxon>
        <taxon>Bacillati</taxon>
        <taxon>Bacillota</taxon>
        <taxon>Clostridia</taxon>
        <taxon>Eubacteriales</taxon>
        <taxon>Clostridiaceae</taxon>
        <taxon>Clostridium</taxon>
    </lineage>
</organism>
<evidence type="ECO:0000313" key="7">
    <source>
        <dbReference type="EMBL" id="AAK80516.1"/>
    </source>
</evidence>
<keyword evidence="3 5" id="KW-0479">Metal-binding</keyword>
<evidence type="ECO:0000259" key="6">
    <source>
        <dbReference type="Pfam" id="PF02777"/>
    </source>
</evidence>
<dbReference type="PIRSF" id="PIRSF000349">
    <property type="entry name" value="SODismutase"/>
    <property type="match status" value="1"/>
</dbReference>
<dbReference type="AlphaFoldDB" id="Q97G07"/>
<dbReference type="Proteomes" id="UP000000814">
    <property type="component" value="Chromosome"/>
</dbReference>
<feature type="binding site" evidence="5">
    <location>
        <position position="73"/>
    </location>
    <ligand>
        <name>Mn(2+)</name>
        <dbReference type="ChEBI" id="CHEBI:29035"/>
    </ligand>
</feature>
<dbReference type="InterPro" id="IPR036314">
    <property type="entry name" value="SOD_C_sf"/>
</dbReference>
<dbReference type="KEGG" id="cac:CA_C2567"/>
<reference evidence="7 8" key="1">
    <citation type="journal article" date="2001" name="J. Bacteriol.">
        <title>Genome sequence and comparative analysis of the solvent-producing bacterium Clostridium acetobutylicum.</title>
        <authorList>
            <person name="Nolling J."/>
            <person name="Breton G."/>
            <person name="Omelchenko M.V."/>
            <person name="Makarova K.S."/>
            <person name="Zeng Q."/>
            <person name="Gibson R."/>
            <person name="Lee H.M."/>
            <person name="Dubois J."/>
            <person name="Qiu D."/>
            <person name="Hitti J."/>
            <person name="Wolf Y.I."/>
            <person name="Tatusov R.L."/>
            <person name="Sabathe F."/>
            <person name="Doucette-Stamm L."/>
            <person name="Soucaille P."/>
            <person name="Daly M.J."/>
            <person name="Bennett G.N."/>
            <person name="Koonin E.V."/>
            <person name="Smith D.R."/>
        </authorList>
    </citation>
    <scope>NUCLEOTIDE SEQUENCE [LARGE SCALE GENOMIC DNA]</scope>
    <source>
        <strain evidence="8">ATCC 824 / DSM 792 / JCM 1419 / LMG 5710 / VKM B-1787</strain>
    </source>
</reference>
<dbReference type="GO" id="GO:0046872">
    <property type="term" value="F:metal ion binding"/>
    <property type="evidence" value="ECO:0007669"/>
    <property type="project" value="UniProtKB-KW"/>
</dbReference>
<keyword evidence="8" id="KW-1185">Reference proteome</keyword>
<evidence type="ECO:0000256" key="5">
    <source>
        <dbReference type="PIRSR" id="PIRSR000349-1"/>
    </source>
</evidence>
<dbReference type="PIR" id="A97216">
    <property type="entry name" value="A97216"/>
</dbReference>
<gene>
    <name evidence="7" type="ordered locus">CA_C2567</name>
</gene>
<dbReference type="SUPFAM" id="SSF54719">
    <property type="entry name" value="Fe,Mn superoxide dismutase (SOD), C-terminal domain"/>
    <property type="match status" value="1"/>
</dbReference>
<evidence type="ECO:0000256" key="3">
    <source>
        <dbReference type="ARBA" id="ARBA00022723"/>
    </source>
</evidence>
<dbReference type="STRING" id="272562.CA_C2567"/>
<sequence>MITEKKYNFNSLAGFSNELLKAHYDIYVNYINDLNKLWKVSYTPGFRSDDTNHSLMRSLKSKEIYTLNGIKLHELYFENMTGKNTKPYGPILKEIGKQFSSYNNFISYLTEVAISMKGWVILSIDSLDGRFHLFGNDFHDTSAILASHPLMVLDVQEHSYFKDFINDKGKYVETFINNLDWKILNDRFKAYIFQNKLRTLSRSDGDFGVCPFMSMQDTFY</sequence>
<name>Q97G07_CLOAB</name>
<dbReference type="PANTHER" id="PTHR11404">
    <property type="entry name" value="SUPEROXIDE DISMUTASE 2"/>
    <property type="match status" value="1"/>
</dbReference>
<evidence type="ECO:0000256" key="4">
    <source>
        <dbReference type="ARBA" id="ARBA00023002"/>
    </source>
</evidence>
<evidence type="ECO:0000313" key="8">
    <source>
        <dbReference type="Proteomes" id="UP000000814"/>
    </source>
</evidence>
<accession>Q97G07</accession>
<dbReference type="Pfam" id="PF02777">
    <property type="entry name" value="Sod_Fe_C"/>
    <property type="match status" value="1"/>
</dbReference>
<dbReference type="RefSeq" id="WP_010965857.1">
    <property type="nucleotide sequence ID" value="NC_003030.1"/>
</dbReference>